<proteinExistence type="predicted"/>
<comment type="caution">
    <text evidence="1">The sequence shown here is derived from an EMBL/GenBank/DDBJ whole genome shotgun (WGS) entry which is preliminary data.</text>
</comment>
<reference evidence="1 2" key="1">
    <citation type="submission" date="2024-05" db="EMBL/GenBank/DDBJ databases">
        <title>Culex pipiens pipiens assembly and annotation.</title>
        <authorList>
            <person name="Alout H."/>
            <person name="Durand T."/>
        </authorList>
    </citation>
    <scope>NUCLEOTIDE SEQUENCE [LARGE SCALE GENOMIC DNA]</scope>
    <source>
        <strain evidence="1">HA-2024</strain>
        <tissue evidence="1">Whole body</tissue>
    </source>
</reference>
<sequence>MINICPRGSRQGQPLANCRGSMLGVGDGTDVPVVVDVTVGGHVGGSGGQLVVVANVLVIVGGVRVDRKVGNVGKGEMLDAGVTVGSEVNVTPGIVLVAIGGVNVTVGNNEDNRVDVIGGTEMV</sequence>
<organism evidence="1 2">
    <name type="scientific">Culex pipiens pipiens</name>
    <name type="common">Northern house mosquito</name>
    <dbReference type="NCBI Taxonomy" id="38569"/>
    <lineage>
        <taxon>Eukaryota</taxon>
        <taxon>Metazoa</taxon>
        <taxon>Ecdysozoa</taxon>
        <taxon>Arthropoda</taxon>
        <taxon>Hexapoda</taxon>
        <taxon>Insecta</taxon>
        <taxon>Pterygota</taxon>
        <taxon>Neoptera</taxon>
        <taxon>Endopterygota</taxon>
        <taxon>Diptera</taxon>
        <taxon>Nematocera</taxon>
        <taxon>Culicoidea</taxon>
        <taxon>Culicidae</taxon>
        <taxon>Culicinae</taxon>
        <taxon>Culicini</taxon>
        <taxon>Culex</taxon>
        <taxon>Culex</taxon>
    </lineage>
</organism>
<name>A0ABD1D447_CULPP</name>
<protein>
    <submittedName>
        <fullName evidence="1">Uncharacterized protein</fullName>
    </submittedName>
</protein>
<dbReference type="EMBL" id="JBEHCU010007621">
    <property type="protein sequence ID" value="KAL1394383.1"/>
    <property type="molecule type" value="Genomic_DNA"/>
</dbReference>
<evidence type="ECO:0000313" key="1">
    <source>
        <dbReference type="EMBL" id="KAL1394383.1"/>
    </source>
</evidence>
<dbReference type="Proteomes" id="UP001562425">
    <property type="component" value="Unassembled WGS sequence"/>
</dbReference>
<evidence type="ECO:0000313" key="2">
    <source>
        <dbReference type="Proteomes" id="UP001562425"/>
    </source>
</evidence>
<dbReference type="AlphaFoldDB" id="A0ABD1D447"/>
<keyword evidence="2" id="KW-1185">Reference proteome</keyword>
<gene>
    <name evidence="1" type="ORF">pipiens_011994</name>
</gene>
<accession>A0ABD1D447</accession>